<feature type="compositionally biased region" description="Acidic residues" evidence="1">
    <location>
        <begin position="392"/>
        <end position="407"/>
    </location>
</feature>
<evidence type="ECO:0000256" key="1">
    <source>
        <dbReference type="SAM" id="MobiDB-lite"/>
    </source>
</evidence>
<protein>
    <recommendedName>
        <fullName evidence="4">EF-hand domain-containing protein</fullName>
    </recommendedName>
</protein>
<feature type="region of interest" description="Disordered" evidence="1">
    <location>
        <begin position="390"/>
        <end position="412"/>
    </location>
</feature>
<sequence length="494" mass="54545">MFVNVTEKMPRSEMSLLLTDRWSKLANLDTDRVPHHLIKEDISKLPIELTESQKLLLYSVIVERKGSMIDYKELIHTFVSELYARKGSLTYTLPQAANIIHGMLPGEVVKKLAGILASQLMAEETEKRLAEEELKAKEAAEAEALAEKKGKKSRKYQRKMKKKQEEEEDEKEKIVAIIHTESSVLASRSPLYLSRARSYAGLKHPSLGITDAEAQCILGSIHSEGEVLDIRVILKNISRILGLAFSLQLGMPRPLTQENIVMRLNSIFEAYDLQKTGSLLLRDTFNALMSDDLGMTHDQALACVGTSPLTEEGNVLYRQFIPAVASFIIRLRVPERALALAGCTECDYLDIGTADGIDGGIESMAEGESVLAVGETREGVEGLVKAAVEAQREEEEDDEEEEEEEEDVTGKAGKMTIERGEGGEKLIILPIAAALGLLTSELCPMSIEEAAAVCACVQRMDGSVCVDDVVSITYDIVVAVKKELFLQKKTEEFL</sequence>
<comment type="caution">
    <text evidence="2">The sequence shown here is derived from an EMBL/GenBank/DDBJ whole genome shotgun (WGS) entry which is preliminary data.</text>
</comment>
<evidence type="ECO:0008006" key="4">
    <source>
        <dbReference type="Google" id="ProtNLM"/>
    </source>
</evidence>
<evidence type="ECO:0000313" key="3">
    <source>
        <dbReference type="Proteomes" id="UP001057375"/>
    </source>
</evidence>
<proteinExistence type="predicted"/>
<evidence type="ECO:0000313" key="2">
    <source>
        <dbReference type="EMBL" id="GKT35627.1"/>
    </source>
</evidence>
<keyword evidence="3" id="KW-1185">Reference proteome</keyword>
<dbReference type="Proteomes" id="UP001057375">
    <property type="component" value="Unassembled WGS sequence"/>
</dbReference>
<name>A0ABQ5KT35_9EUKA</name>
<gene>
    <name evidence="2" type="ORF">ADUPG1_008748</name>
</gene>
<accession>A0ABQ5KT35</accession>
<dbReference type="EMBL" id="BQXS01011031">
    <property type="protein sequence ID" value="GKT35627.1"/>
    <property type="molecule type" value="Genomic_DNA"/>
</dbReference>
<reference evidence="2" key="1">
    <citation type="submission" date="2022-03" db="EMBL/GenBank/DDBJ databases">
        <title>Draft genome sequence of Aduncisulcus paluster, a free-living microaerophilic Fornicata.</title>
        <authorList>
            <person name="Yuyama I."/>
            <person name="Kume K."/>
            <person name="Tamura T."/>
            <person name="Inagaki Y."/>
            <person name="Hashimoto T."/>
        </authorList>
    </citation>
    <scope>NUCLEOTIDE SEQUENCE</scope>
    <source>
        <strain evidence="2">NY0171</strain>
    </source>
</reference>
<feature type="compositionally biased region" description="Basic residues" evidence="1">
    <location>
        <begin position="149"/>
        <end position="162"/>
    </location>
</feature>
<feature type="region of interest" description="Disordered" evidence="1">
    <location>
        <begin position="145"/>
        <end position="171"/>
    </location>
</feature>
<organism evidence="2 3">
    <name type="scientific">Aduncisulcus paluster</name>
    <dbReference type="NCBI Taxonomy" id="2918883"/>
    <lineage>
        <taxon>Eukaryota</taxon>
        <taxon>Metamonada</taxon>
        <taxon>Carpediemonas-like organisms</taxon>
        <taxon>Aduncisulcus</taxon>
    </lineage>
</organism>